<evidence type="ECO:0000256" key="1">
    <source>
        <dbReference type="SAM" id="MobiDB-lite"/>
    </source>
</evidence>
<name>A0A162I174_9EURO</name>
<reference evidence="2 3" key="1">
    <citation type="journal article" date="2016" name="Genome Biol. Evol.">
        <title>Divergent and convergent evolution of fungal pathogenicity.</title>
        <authorList>
            <person name="Shang Y."/>
            <person name="Xiao G."/>
            <person name="Zheng P."/>
            <person name="Cen K."/>
            <person name="Zhan S."/>
            <person name="Wang C."/>
        </authorList>
    </citation>
    <scope>NUCLEOTIDE SEQUENCE [LARGE SCALE GENOMIC DNA]</scope>
    <source>
        <strain evidence="2 3">ARSEF 7405</strain>
    </source>
</reference>
<dbReference type="Proteomes" id="UP000242877">
    <property type="component" value="Unassembled WGS sequence"/>
</dbReference>
<comment type="caution">
    <text evidence="2">The sequence shown here is derived from an EMBL/GenBank/DDBJ whole genome shotgun (WGS) entry which is preliminary data.</text>
</comment>
<feature type="region of interest" description="Disordered" evidence="1">
    <location>
        <begin position="159"/>
        <end position="284"/>
    </location>
</feature>
<sequence>MDAIKEPRSPTSDLGTICSSNPPKDSLLFHLLANDQESIPPNANAHSVFIPCSLPQSACQNRGHSSAPQQAETNARGMCKCKDCHFTVCRTCADQNAWVHDGLSKPSQLRPTRTMRNSARATQDIIVPIAHETETPENVNWLGGSVQLPPQAKIEYTKQWVQSQNQSKRARRSPKAYVINTGGSASSKKRRNSCAMSKEQGSISKRTRSSTITSVMDSKDETGSSVSTSSLFFSSKSSYHTAAESIASTDKRSAPKTKKKQLTQEQVARTPIRRVTRSQTAASR</sequence>
<proteinExistence type="predicted"/>
<dbReference type="VEuPathDB" id="FungiDB:AAP_05694"/>
<keyword evidence="3" id="KW-1185">Reference proteome</keyword>
<protein>
    <submittedName>
        <fullName evidence="2">Uncharacterized protein</fullName>
    </submittedName>
</protein>
<evidence type="ECO:0000313" key="2">
    <source>
        <dbReference type="EMBL" id="KZZ87313.1"/>
    </source>
</evidence>
<organism evidence="2 3">
    <name type="scientific">Ascosphaera apis ARSEF 7405</name>
    <dbReference type="NCBI Taxonomy" id="392613"/>
    <lineage>
        <taxon>Eukaryota</taxon>
        <taxon>Fungi</taxon>
        <taxon>Dikarya</taxon>
        <taxon>Ascomycota</taxon>
        <taxon>Pezizomycotina</taxon>
        <taxon>Eurotiomycetes</taxon>
        <taxon>Eurotiomycetidae</taxon>
        <taxon>Onygenales</taxon>
        <taxon>Ascosphaeraceae</taxon>
        <taxon>Ascosphaera</taxon>
    </lineage>
</organism>
<gene>
    <name evidence="2" type="ORF">AAP_05694</name>
</gene>
<dbReference type="EMBL" id="AZGZ01000035">
    <property type="protein sequence ID" value="KZZ87313.1"/>
    <property type="molecule type" value="Genomic_DNA"/>
</dbReference>
<feature type="compositionally biased region" description="Low complexity" evidence="1">
    <location>
        <begin position="224"/>
        <end position="238"/>
    </location>
</feature>
<accession>A0A162I174</accession>
<evidence type="ECO:0000313" key="3">
    <source>
        <dbReference type="Proteomes" id="UP000242877"/>
    </source>
</evidence>
<dbReference type="AlphaFoldDB" id="A0A162I174"/>